<evidence type="ECO:0000256" key="3">
    <source>
        <dbReference type="ARBA" id="ARBA00022692"/>
    </source>
</evidence>
<keyword evidence="2" id="KW-1003">Cell membrane</keyword>
<comment type="subcellular location">
    <subcellularLocation>
        <location evidence="1">Cell membrane</location>
        <topology evidence="1">Multi-pass membrane protein</topology>
    </subcellularLocation>
</comment>
<dbReference type="PANTHER" id="PTHR30509">
    <property type="entry name" value="P-HYDROXYBENZOIC ACID EFFLUX PUMP SUBUNIT-RELATED"/>
    <property type="match status" value="1"/>
</dbReference>
<evidence type="ECO:0000313" key="9">
    <source>
        <dbReference type="Proteomes" id="UP001642360"/>
    </source>
</evidence>
<feature type="transmembrane region" description="Helical" evidence="6">
    <location>
        <begin position="411"/>
        <end position="428"/>
    </location>
</feature>
<evidence type="ECO:0000313" key="8">
    <source>
        <dbReference type="EMBL" id="CAK9188312.1"/>
    </source>
</evidence>
<accession>A0ABC8V4M4</accession>
<evidence type="ECO:0000256" key="1">
    <source>
        <dbReference type="ARBA" id="ARBA00004651"/>
    </source>
</evidence>
<feature type="transmembrane region" description="Helical" evidence="6">
    <location>
        <begin position="73"/>
        <end position="93"/>
    </location>
</feature>
<protein>
    <submittedName>
        <fullName evidence="8">Uncharacterized protein</fullName>
    </submittedName>
</protein>
<dbReference type="PANTHER" id="PTHR30509:SF9">
    <property type="entry name" value="MULTIDRUG RESISTANCE PROTEIN MDTO"/>
    <property type="match status" value="1"/>
</dbReference>
<feature type="transmembrane region" description="Helical" evidence="6">
    <location>
        <begin position="124"/>
        <end position="142"/>
    </location>
</feature>
<dbReference type="Proteomes" id="UP001642360">
    <property type="component" value="Unassembled WGS sequence"/>
</dbReference>
<evidence type="ECO:0000313" key="7">
    <source>
        <dbReference type="EMBL" id="CAK9164555.1"/>
    </source>
</evidence>
<reference evidence="8 9" key="1">
    <citation type="submission" date="2024-02" db="EMBL/GenBank/DDBJ databases">
        <authorList>
            <person name="Vignale AGUSTIN F."/>
            <person name="Sosa J E."/>
            <person name="Modenutti C."/>
        </authorList>
    </citation>
    <scope>NUCLEOTIDE SEQUENCE [LARGE SCALE GENOMIC DNA]</scope>
</reference>
<evidence type="ECO:0000256" key="4">
    <source>
        <dbReference type="ARBA" id="ARBA00022989"/>
    </source>
</evidence>
<feature type="transmembrane region" description="Helical" evidence="6">
    <location>
        <begin position="99"/>
        <end position="117"/>
    </location>
</feature>
<name>A0ABC8V4M4_9AQUA</name>
<feature type="transmembrane region" description="Helical" evidence="6">
    <location>
        <begin position="440"/>
        <end position="461"/>
    </location>
</feature>
<comment type="caution">
    <text evidence="8">The sequence shown here is derived from an EMBL/GenBank/DDBJ whole genome shotgun (WGS) entry which is preliminary data.</text>
</comment>
<feature type="transmembrane region" description="Helical" evidence="6">
    <location>
        <begin position="21"/>
        <end position="41"/>
    </location>
</feature>
<evidence type="ECO:0000256" key="5">
    <source>
        <dbReference type="ARBA" id="ARBA00023136"/>
    </source>
</evidence>
<keyword evidence="5 6" id="KW-0472">Membrane</keyword>
<dbReference type="EMBL" id="CAUOFW020010390">
    <property type="protein sequence ID" value="CAK9188312.1"/>
    <property type="molecule type" value="Genomic_DNA"/>
</dbReference>
<dbReference type="EMBL" id="CAUOFW020004236">
    <property type="protein sequence ID" value="CAK9164555.1"/>
    <property type="molecule type" value="Genomic_DNA"/>
</dbReference>
<evidence type="ECO:0000256" key="2">
    <source>
        <dbReference type="ARBA" id="ARBA00022475"/>
    </source>
</evidence>
<sequence length="725" mass="80458">MPTSTFQSERARTMWRSCLASAFRTAVASTIVGGATLYGPAFLRRQIAFPAFSYVTVILIVTDATLGDTLHGCCHALYATLQGVCPAILSLWVIGPARLTTSTTAAAVALSAFVVALPENTHLVAKRIALGQIVIVYVLAFINGVNTDAVMHPVHVAASTAIGAFACVVALLVPYPSLAYCEKSMQWERLPIKFLKPYWMNPGERLQQLEIPLRGMEIAFSSVSSFPVGLLHAELKDGLPGLEEEINLTLNQVKNSMPFDLTTVPESNPKNLVQSLLSLQTIPPIQTDLPSLFFLFSLNLLNNRLVDSSSTDSIRERTDTTNQDRWFFKGIWSRLAMNICSRKLIPAFKCSLSLGFAVLFGLIYSKENGYWSGLPVAISLASARQATFKVSNVKAQGTVLGTVYGVLRSRMYGQAGGISAVIGAVLILGRENFGPPSEFAIARVIETFIGLSCSIMVEILFQPTRASILAKIHLSKSLKMLHECVGSVNLYASKAKLEESLYRLKTHVDELRKYIEEAEAEPNFWFFPFHCACYYKLLGSLSNMVDFLLFGTHAIRFLQQESSRIDNTVWNEAANKLNCDLELFKNMVVSPIKCFQEVTLIKSLTVLEKELSKNDTSYDLELGKSPIPTMFRLSRSDEDEIERTMSSYLQHSNEALESIQADADDEKQIKTQLVLSLSALVFCISALVRETREIEKGIQELMQWENPSSNINLYEISCKVYALYK</sequence>
<proteinExistence type="predicted"/>
<gene>
    <name evidence="7" type="ORF">ILEXP_LOCUS33697</name>
    <name evidence="8" type="ORF">ILEXP_LOCUS58973</name>
</gene>
<dbReference type="AlphaFoldDB" id="A0ABC8V4M4"/>
<feature type="transmembrane region" description="Helical" evidence="6">
    <location>
        <begin position="154"/>
        <end position="175"/>
    </location>
</feature>
<dbReference type="GO" id="GO:0005886">
    <property type="term" value="C:plasma membrane"/>
    <property type="evidence" value="ECO:0007669"/>
    <property type="project" value="UniProtKB-SubCell"/>
</dbReference>
<feature type="transmembrane region" description="Helical" evidence="6">
    <location>
        <begin position="47"/>
        <end position="66"/>
    </location>
</feature>
<keyword evidence="9" id="KW-1185">Reference proteome</keyword>
<organism evidence="8 9">
    <name type="scientific">Ilex paraguariensis</name>
    <name type="common">yerba mate</name>
    <dbReference type="NCBI Taxonomy" id="185542"/>
    <lineage>
        <taxon>Eukaryota</taxon>
        <taxon>Viridiplantae</taxon>
        <taxon>Streptophyta</taxon>
        <taxon>Embryophyta</taxon>
        <taxon>Tracheophyta</taxon>
        <taxon>Spermatophyta</taxon>
        <taxon>Magnoliopsida</taxon>
        <taxon>eudicotyledons</taxon>
        <taxon>Gunneridae</taxon>
        <taxon>Pentapetalae</taxon>
        <taxon>asterids</taxon>
        <taxon>campanulids</taxon>
        <taxon>Aquifoliales</taxon>
        <taxon>Aquifoliaceae</taxon>
        <taxon>Ilex</taxon>
    </lineage>
</organism>
<keyword evidence="3 6" id="KW-0812">Transmembrane</keyword>
<keyword evidence="4 6" id="KW-1133">Transmembrane helix</keyword>
<evidence type="ECO:0000256" key="6">
    <source>
        <dbReference type="SAM" id="Phobius"/>
    </source>
</evidence>